<proteinExistence type="inferred from homology"/>
<dbReference type="GO" id="GO:0004713">
    <property type="term" value="F:protein tyrosine kinase activity"/>
    <property type="evidence" value="ECO:0007669"/>
    <property type="project" value="UniProtKB-KW"/>
</dbReference>
<dbReference type="InterPro" id="IPR011009">
    <property type="entry name" value="Kinase-like_dom_sf"/>
</dbReference>
<evidence type="ECO:0000256" key="7">
    <source>
        <dbReference type="ARBA" id="ARBA00023137"/>
    </source>
</evidence>
<dbReference type="Gene3D" id="3.30.200.20">
    <property type="entry name" value="Phosphorylase Kinase, domain 1"/>
    <property type="match status" value="1"/>
</dbReference>
<sequence length="370" mass="42291">MSILMTQRPTIQNLDFSQVSSRKCQQRQNEWECVGNSVSQGDHSWPAVHCGPQLDFIRSHSSGILKISPEQCFEFTADDLEDLGEIGQGSFGAVYKMRHRVSSKVMAVKRMHSLMDAKEQKQLLMDLDVIMRSDDCPYIVQFYGAIFREGDCWICMELMDVSLERLYKMVFEKMNERLPEHVMGKIAVATVKALNYLKEKLNTIHRDVKPSNILLDRSGRIKLCDFGIAGKLIDSIARTRDAGCKPYMAPERIDPAKSKRGYDIRADVWSLGITLVEIATGQFPYPPWNSVFDQLQQVVNGDPPLLTPQMYPFFSMDFIHFVNSCLIKDEEQRPKYTQLLENKFILRYEREAVDVGAYVAGVLDSVIEHG</sequence>
<dbReference type="SMART" id="SM00220">
    <property type="entry name" value="S_TKc"/>
    <property type="match status" value="1"/>
</dbReference>
<reference evidence="13" key="1">
    <citation type="submission" date="2019-12" db="UniProtKB">
        <authorList>
            <consortium name="WormBaseParasite"/>
        </authorList>
    </citation>
    <scope>IDENTIFICATION</scope>
</reference>
<dbReference type="InterPro" id="IPR017441">
    <property type="entry name" value="Protein_kinase_ATP_BS"/>
</dbReference>
<dbReference type="AlphaFoldDB" id="A0A5S6QJQ7"/>
<dbReference type="SUPFAM" id="SSF56112">
    <property type="entry name" value="Protein kinase-like (PK-like)"/>
    <property type="match status" value="1"/>
</dbReference>
<dbReference type="WBParaSite" id="TMUE_2000007399.1">
    <property type="protein sequence ID" value="TMUE_2000007399.1"/>
    <property type="gene ID" value="WBGene00285661"/>
</dbReference>
<evidence type="ECO:0000256" key="9">
    <source>
        <dbReference type="ARBA" id="ARBA00038999"/>
    </source>
</evidence>
<dbReference type="GO" id="GO:0008545">
    <property type="term" value="F:JUN kinase kinase activity"/>
    <property type="evidence" value="ECO:0007669"/>
    <property type="project" value="TreeGrafter"/>
</dbReference>
<evidence type="ECO:0000313" key="13">
    <source>
        <dbReference type="WBParaSite" id="TMUE_2000007399.1"/>
    </source>
</evidence>
<accession>A0A5S6QJQ7</accession>
<keyword evidence="7" id="KW-0829">Tyrosine-protein kinase</keyword>
<evidence type="ECO:0000256" key="10">
    <source>
        <dbReference type="PROSITE-ProRule" id="PRU10141"/>
    </source>
</evidence>
<keyword evidence="4 10" id="KW-0547">Nucleotide-binding</keyword>
<dbReference type="Gene3D" id="1.10.510.10">
    <property type="entry name" value="Transferase(Phosphotransferase) domain 1"/>
    <property type="match status" value="1"/>
</dbReference>
<dbReference type="Proteomes" id="UP000046395">
    <property type="component" value="Unassembled WGS sequence"/>
</dbReference>
<organism evidence="12 13">
    <name type="scientific">Trichuris muris</name>
    <name type="common">Mouse whipworm</name>
    <dbReference type="NCBI Taxonomy" id="70415"/>
    <lineage>
        <taxon>Eukaryota</taxon>
        <taxon>Metazoa</taxon>
        <taxon>Ecdysozoa</taxon>
        <taxon>Nematoda</taxon>
        <taxon>Enoplea</taxon>
        <taxon>Dorylaimia</taxon>
        <taxon>Trichinellida</taxon>
        <taxon>Trichuridae</taxon>
        <taxon>Trichuris</taxon>
    </lineage>
</organism>
<dbReference type="GO" id="GO:0005524">
    <property type="term" value="F:ATP binding"/>
    <property type="evidence" value="ECO:0007669"/>
    <property type="project" value="UniProtKB-UniRule"/>
</dbReference>
<evidence type="ECO:0000256" key="1">
    <source>
        <dbReference type="ARBA" id="ARBA00022527"/>
    </source>
</evidence>
<protein>
    <recommendedName>
        <fullName evidence="9">mitogen-activated protein kinase kinase</fullName>
        <ecNumber evidence="9">2.7.12.2</ecNumber>
    </recommendedName>
</protein>
<dbReference type="GO" id="GO:0004674">
    <property type="term" value="F:protein serine/threonine kinase activity"/>
    <property type="evidence" value="ECO:0007669"/>
    <property type="project" value="UniProtKB-KW"/>
</dbReference>
<dbReference type="InterPro" id="IPR000719">
    <property type="entry name" value="Prot_kinase_dom"/>
</dbReference>
<dbReference type="Pfam" id="PF00069">
    <property type="entry name" value="Pkinase"/>
    <property type="match status" value="1"/>
</dbReference>
<evidence type="ECO:0000256" key="4">
    <source>
        <dbReference type="ARBA" id="ARBA00022741"/>
    </source>
</evidence>
<evidence type="ECO:0000313" key="12">
    <source>
        <dbReference type="Proteomes" id="UP000046395"/>
    </source>
</evidence>
<feature type="domain" description="Protein kinase" evidence="11">
    <location>
        <begin position="80"/>
        <end position="345"/>
    </location>
</feature>
<evidence type="ECO:0000256" key="5">
    <source>
        <dbReference type="ARBA" id="ARBA00022777"/>
    </source>
</evidence>
<dbReference type="PROSITE" id="PS00107">
    <property type="entry name" value="PROTEIN_KINASE_ATP"/>
    <property type="match status" value="1"/>
</dbReference>
<dbReference type="EC" id="2.7.12.2" evidence="9"/>
<dbReference type="PANTHER" id="PTHR48013:SF15">
    <property type="entry name" value="DUAL SPECIFICITY MITOGEN-ACTIVATED PROTEIN KINASE KINASE 4"/>
    <property type="match status" value="1"/>
</dbReference>
<dbReference type="PROSITE" id="PS50011">
    <property type="entry name" value="PROTEIN_KINASE_DOM"/>
    <property type="match status" value="1"/>
</dbReference>
<evidence type="ECO:0000259" key="11">
    <source>
        <dbReference type="PROSITE" id="PS50011"/>
    </source>
</evidence>
<dbReference type="CDD" id="cd06616">
    <property type="entry name" value="PKc_MKK4"/>
    <property type="match status" value="1"/>
</dbReference>
<keyword evidence="1" id="KW-0723">Serine/threonine-protein kinase</keyword>
<keyword evidence="6 10" id="KW-0067">ATP-binding</keyword>
<feature type="binding site" evidence="10">
    <location>
        <position position="109"/>
    </location>
    <ligand>
        <name>ATP</name>
        <dbReference type="ChEBI" id="CHEBI:30616"/>
    </ligand>
</feature>
<dbReference type="GO" id="GO:0033554">
    <property type="term" value="P:cellular response to stress"/>
    <property type="evidence" value="ECO:0007669"/>
    <property type="project" value="UniProtKB-ARBA"/>
</dbReference>
<evidence type="ECO:0000256" key="6">
    <source>
        <dbReference type="ARBA" id="ARBA00022840"/>
    </source>
</evidence>
<keyword evidence="2" id="KW-0597">Phosphoprotein</keyword>
<dbReference type="FunFam" id="3.30.200.20:FF:000126">
    <property type="entry name" value="Dual specificity mitogen-activated protein kinase kinase 4"/>
    <property type="match status" value="1"/>
</dbReference>
<keyword evidence="12" id="KW-1185">Reference proteome</keyword>
<dbReference type="STRING" id="70415.A0A5S6QJQ7"/>
<comment type="similarity">
    <text evidence="8">Belongs to the protein kinase superfamily. STE Ser/Thr protein kinase family. MAP kinase kinase subfamily.</text>
</comment>
<name>A0A5S6QJQ7_TRIMR</name>
<evidence type="ECO:0000256" key="8">
    <source>
        <dbReference type="ARBA" id="ARBA00038035"/>
    </source>
</evidence>
<dbReference type="GO" id="GO:0005829">
    <property type="term" value="C:cytosol"/>
    <property type="evidence" value="ECO:0007669"/>
    <property type="project" value="UniProtKB-ARBA"/>
</dbReference>
<dbReference type="PANTHER" id="PTHR48013">
    <property type="entry name" value="DUAL SPECIFICITY MITOGEN-ACTIVATED PROTEIN KINASE KINASE 5-RELATED"/>
    <property type="match status" value="1"/>
</dbReference>
<evidence type="ECO:0000256" key="2">
    <source>
        <dbReference type="ARBA" id="ARBA00022553"/>
    </source>
</evidence>
<evidence type="ECO:0000256" key="3">
    <source>
        <dbReference type="ARBA" id="ARBA00022679"/>
    </source>
</evidence>
<dbReference type="FunFam" id="1.10.510.10:FF:000090">
    <property type="entry name" value="Dual specificity mitogen-activated protein kinase kinase 4"/>
    <property type="match status" value="1"/>
</dbReference>
<keyword evidence="5" id="KW-0418">Kinase</keyword>
<keyword evidence="3" id="KW-0808">Transferase</keyword>